<gene>
    <name evidence="2" type="ORF">H8S34_08900</name>
</gene>
<comment type="caution">
    <text evidence="2">The sequence shown here is derived from an EMBL/GenBank/DDBJ whole genome shotgun (WGS) entry which is preliminary data.</text>
</comment>
<protein>
    <submittedName>
        <fullName evidence="2">DUF2500 domain-containing protein</fullName>
    </submittedName>
</protein>
<organism evidence="2 3">
    <name type="scientific">Pseudoflavonifractor hominis</name>
    <dbReference type="NCBI Taxonomy" id="2763059"/>
    <lineage>
        <taxon>Bacteria</taxon>
        <taxon>Bacillati</taxon>
        <taxon>Bacillota</taxon>
        <taxon>Clostridia</taxon>
        <taxon>Eubacteriales</taxon>
        <taxon>Oscillospiraceae</taxon>
        <taxon>Pseudoflavonifractor</taxon>
    </lineage>
</organism>
<feature type="transmembrane region" description="Helical" evidence="1">
    <location>
        <begin position="6"/>
        <end position="30"/>
    </location>
</feature>
<dbReference type="Proteomes" id="UP000660021">
    <property type="component" value="Unassembled WGS sequence"/>
</dbReference>
<evidence type="ECO:0000256" key="1">
    <source>
        <dbReference type="SAM" id="Phobius"/>
    </source>
</evidence>
<evidence type="ECO:0000313" key="2">
    <source>
        <dbReference type="EMBL" id="MBC5730947.1"/>
    </source>
</evidence>
<proteinExistence type="predicted"/>
<evidence type="ECO:0000313" key="3">
    <source>
        <dbReference type="Proteomes" id="UP000660021"/>
    </source>
</evidence>
<name>A0ABR7HTW7_9FIRM</name>
<dbReference type="Pfam" id="PF10694">
    <property type="entry name" value="DUF2500"/>
    <property type="match status" value="1"/>
</dbReference>
<dbReference type="RefSeq" id="WP_186963751.1">
    <property type="nucleotide sequence ID" value="NZ_JACOPR010000004.1"/>
</dbReference>
<dbReference type="EMBL" id="JACOPR010000004">
    <property type="protein sequence ID" value="MBC5730947.1"/>
    <property type="molecule type" value="Genomic_DNA"/>
</dbReference>
<keyword evidence="1" id="KW-0812">Transmembrane</keyword>
<keyword evidence="1" id="KW-0472">Membrane</keyword>
<dbReference type="Gene3D" id="2.40.50.660">
    <property type="match status" value="1"/>
</dbReference>
<reference evidence="2 3" key="1">
    <citation type="submission" date="2020-08" db="EMBL/GenBank/DDBJ databases">
        <title>Genome public.</title>
        <authorList>
            <person name="Liu C."/>
            <person name="Sun Q."/>
        </authorList>
    </citation>
    <scope>NUCLEOTIDE SEQUENCE [LARGE SCALE GENOMIC DNA]</scope>
    <source>
        <strain evidence="2 3">New-38</strain>
    </source>
</reference>
<dbReference type="InterPro" id="IPR019635">
    <property type="entry name" value="DUF2500"/>
</dbReference>
<keyword evidence="3" id="KW-1185">Reference proteome</keyword>
<keyword evidence="1" id="KW-1133">Transmembrane helix</keyword>
<sequence length="123" mass="13863">MGFDLMFGLFPILFMIVFGIIIVMFVVTAVRGVSQWNKNNHSPRLTVNAAVVAKRGHVTHHHHADNNGIGHTHTSTTYYVTFEVESGDRMELQVPSHEYGMLVEGDRGTLTFQGTRYLGFVRQ</sequence>
<accession>A0ABR7HTW7</accession>